<keyword evidence="2" id="KW-1185">Reference proteome</keyword>
<evidence type="ECO:0008006" key="3">
    <source>
        <dbReference type="Google" id="ProtNLM"/>
    </source>
</evidence>
<dbReference type="AlphaFoldDB" id="A0AAV8V9J2"/>
<dbReference type="EMBL" id="JANEYG010000236">
    <property type="protein sequence ID" value="KAJ8910892.1"/>
    <property type="molecule type" value="Genomic_DNA"/>
</dbReference>
<comment type="caution">
    <text evidence="1">The sequence shown here is derived from an EMBL/GenBank/DDBJ whole genome shotgun (WGS) entry which is preliminary data.</text>
</comment>
<evidence type="ECO:0000313" key="1">
    <source>
        <dbReference type="EMBL" id="KAJ8910892.1"/>
    </source>
</evidence>
<dbReference type="InterPro" id="IPR011335">
    <property type="entry name" value="Restrct_endonuc-II-like"/>
</dbReference>
<evidence type="ECO:0000313" key="2">
    <source>
        <dbReference type="Proteomes" id="UP001159042"/>
    </source>
</evidence>
<name>A0AAV8V9J2_9CUCU</name>
<dbReference type="Gene3D" id="3.90.320.10">
    <property type="match status" value="1"/>
</dbReference>
<gene>
    <name evidence="1" type="ORF">NQ315_014220</name>
</gene>
<dbReference type="SUPFAM" id="SSF52980">
    <property type="entry name" value="Restriction endonuclease-like"/>
    <property type="match status" value="1"/>
</dbReference>
<proteinExistence type="predicted"/>
<accession>A0AAV8V9J2</accession>
<sequence>MAAARPLHKESFADFGKRLQDMRSQIYFKINSAVHLSPQDKIVRLQMYDDSAYKTFIKHITERLRDRVLNRNANSLEDAIRIIREDENLRQELTLPNPYIILNNTWHHYEDLPCNKIEDSCIYFAANPVTSKDCLPKILTGKHNNTCTAKQVSTTTDIIESVDDNHVVIIPYKNLVVKQRCHSKGLHETSSPELASLIGSNALIEVKCLYSCSDLQVRTIEEVQGQLNICQREKCYFVVYINEEIEVYIEEIKRDEYFWRDKMLPKLIKFYTECIAPEIIRGNLKKNKKCLDHEFILKAMEERNAKKRKGFATMISSRNTPTIFKKTDKFLLTAY</sequence>
<dbReference type="PANTHER" id="PTHR46609:SF6">
    <property type="entry name" value="EXONUCLEASE, PHAGE-TYPE_RECB, C-TERMINAL DOMAIN-CONTAINING PROTEIN-RELATED"/>
    <property type="match status" value="1"/>
</dbReference>
<dbReference type="InterPro" id="IPR051703">
    <property type="entry name" value="NF-kappa-B_Signaling_Reg"/>
</dbReference>
<dbReference type="Proteomes" id="UP001159042">
    <property type="component" value="Unassembled WGS sequence"/>
</dbReference>
<dbReference type="InterPro" id="IPR011604">
    <property type="entry name" value="PDDEXK-like_dom_sf"/>
</dbReference>
<dbReference type="GO" id="GO:0006281">
    <property type="term" value="P:DNA repair"/>
    <property type="evidence" value="ECO:0007669"/>
    <property type="project" value="UniProtKB-ARBA"/>
</dbReference>
<reference evidence="1 2" key="1">
    <citation type="journal article" date="2023" name="Insect Mol. Biol.">
        <title>Genome sequencing provides insights into the evolution of gene families encoding plant cell wall-degrading enzymes in longhorned beetles.</title>
        <authorList>
            <person name="Shin N.R."/>
            <person name="Okamura Y."/>
            <person name="Kirsch R."/>
            <person name="Pauchet Y."/>
        </authorList>
    </citation>
    <scope>NUCLEOTIDE SEQUENCE [LARGE SCALE GENOMIC DNA]</scope>
    <source>
        <strain evidence="1">EAD_L_NR</strain>
    </source>
</reference>
<protein>
    <recommendedName>
        <fullName evidence="3">YqaJ viral recombinase domain-containing protein</fullName>
    </recommendedName>
</protein>
<dbReference type="PANTHER" id="PTHR46609">
    <property type="entry name" value="EXONUCLEASE, PHAGE-TYPE/RECB, C-TERMINAL DOMAIN-CONTAINING PROTEIN"/>
    <property type="match status" value="1"/>
</dbReference>
<organism evidence="1 2">
    <name type="scientific">Exocentrus adspersus</name>
    <dbReference type="NCBI Taxonomy" id="1586481"/>
    <lineage>
        <taxon>Eukaryota</taxon>
        <taxon>Metazoa</taxon>
        <taxon>Ecdysozoa</taxon>
        <taxon>Arthropoda</taxon>
        <taxon>Hexapoda</taxon>
        <taxon>Insecta</taxon>
        <taxon>Pterygota</taxon>
        <taxon>Neoptera</taxon>
        <taxon>Endopterygota</taxon>
        <taxon>Coleoptera</taxon>
        <taxon>Polyphaga</taxon>
        <taxon>Cucujiformia</taxon>
        <taxon>Chrysomeloidea</taxon>
        <taxon>Cerambycidae</taxon>
        <taxon>Lamiinae</taxon>
        <taxon>Acanthocinini</taxon>
        <taxon>Exocentrus</taxon>
    </lineage>
</organism>